<dbReference type="Gene3D" id="3.30.565.10">
    <property type="entry name" value="Histidine kinase-like ATPase, C-terminal domain"/>
    <property type="match status" value="1"/>
</dbReference>
<dbReference type="GO" id="GO:0005524">
    <property type="term" value="F:ATP binding"/>
    <property type="evidence" value="ECO:0007669"/>
    <property type="project" value="UniProtKB-KW"/>
</dbReference>
<dbReference type="AlphaFoldDB" id="A0A6B0VN91"/>
<evidence type="ECO:0000256" key="7">
    <source>
        <dbReference type="SAM" id="MobiDB-lite"/>
    </source>
</evidence>
<keyword evidence="4" id="KW-0547">Nucleotide-binding</keyword>
<dbReference type="InterPro" id="IPR005467">
    <property type="entry name" value="His_kinase_dom"/>
</dbReference>
<dbReference type="Pfam" id="PF02518">
    <property type="entry name" value="HATPase_c"/>
    <property type="match status" value="1"/>
</dbReference>
<dbReference type="OrthoDB" id="3369at2157"/>
<dbReference type="SMART" id="SM00387">
    <property type="entry name" value="HATPase_c"/>
    <property type="match status" value="1"/>
</dbReference>
<keyword evidence="6" id="KW-0067">ATP-binding</keyword>
<dbReference type="SUPFAM" id="SSF55874">
    <property type="entry name" value="ATPase domain of HSP90 chaperone/DNA topoisomerase II/histidine kinase"/>
    <property type="match status" value="1"/>
</dbReference>
<evidence type="ECO:0000256" key="2">
    <source>
        <dbReference type="ARBA" id="ARBA00012438"/>
    </source>
</evidence>
<evidence type="ECO:0000256" key="5">
    <source>
        <dbReference type="ARBA" id="ARBA00022777"/>
    </source>
</evidence>
<organism evidence="10 11">
    <name type="scientific">Natronorubrum halalkaliphilum</name>
    <dbReference type="NCBI Taxonomy" id="2691917"/>
    <lineage>
        <taxon>Archaea</taxon>
        <taxon>Methanobacteriati</taxon>
        <taxon>Methanobacteriota</taxon>
        <taxon>Stenosarchaea group</taxon>
        <taxon>Halobacteria</taxon>
        <taxon>Halobacteriales</taxon>
        <taxon>Natrialbaceae</taxon>
        <taxon>Natronorubrum</taxon>
    </lineage>
</organism>
<feature type="region of interest" description="Disordered" evidence="7">
    <location>
        <begin position="520"/>
        <end position="587"/>
    </location>
</feature>
<keyword evidence="8" id="KW-0472">Membrane</keyword>
<evidence type="ECO:0000256" key="6">
    <source>
        <dbReference type="ARBA" id="ARBA00022840"/>
    </source>
</evidence>
<feature type="compositionally biased region" description="Low complexity" evidence="7">
    <location>
        <begin position="564"/>
        <end position="575"/>
    </location>
</feature>
<proteinExistence type="predicted"/>
<dbReference type="GO" id="GO:0004673">
    <property type="term" value="F:protein histidine kinase activity"/>
    <property type="evidence" value="ECO:0007669"/>
    <property type="project" value="UniProtKB-EC"/>
</dbReference>
<dbReference type="EC" id="2.7.13.3" evidence="2"/>
<gene>
    <name evidence="10" type="ORF">GS429_10395</name>
</gene>
<keyword evidence="5 10" id="KW-0418">Kinase</keyword>
<evidence type="ECO:0000313" key="10">
    <source>
        <dbReference type="EMBL" id="MXV62466.1"/>
    </source>
</evidence>
<feature type="transmembrane region" description="Helical" evidence="8">
    <location>
        <begin position="243"/>
        <end position="266"/>
    </location>
</feature>
<keyword evidence="11" id="KW-1185">Reference proteome</keyword>
<dbReference type="PROSITE" id="PS50109">
    <property type="entry name" value="HIS_KIN"/>
    <property type="match status" value="1"/>
</dbReference>
<dbReference type="PANTHER" id="PTHR44936">
    <property type="entry name" value="SENSOR PROTEIN CREC"/>
    <property type="match status" value="1"/>
</dbReference>
<keyword evidence="8" id="KW-0812">Transmembrane</keyword>
<dbReference type="RefSeq" id="WP_160065287.1">
    <property type="nucleotide sequence ID" value="NZ_WUYX01000030.1"/>
</dbReference>
<comment type="caution">
    <text evidence="10">The sequence shown here is derived from an EMBL/GenBank/DDBJ whole genome shotgun (WGS) entry which is preliminary data.</text>
</comment>
<dbReference type="PANTHER" id="PTHR44936:SF10">
    <property type="entry name" value="SENSOR PROTEIN RSTB"/>
    <property type="match status" value="1"/>
</dbReference>
<dbReference type="InterPro" id="IPR050980">
    <property type="entry name" value="2C_sensor_his_kinase"/>
</dbReference>
<evidence type="ECO:0000256" key="4">
    <source>
        <dbReference type="ARBA" id="ARBA00022741"/>
    </source>
</evidence>
<dbReference type="CDD" id="cd00075">
    <property type="entry name" value="HATPase"/>
    <property type="match status" value="1"/>
</dbReference>
<name>A0A6B0VN91_9EURY</name>
<dbReference type="InterPro" id="IPR003594">
    <property type="entry name" value="HATPase_dom"/>
</dbReference>
<dbReference type="SUPFAM" id="SSF103190">
    <property type="entry name" value="Sensory domain-like"/>
    <property type="match status" value="1"/>
</dbReference>
<keyword evidence="8" id="KW-1133">Transmembrane helix</keyword>
<evidence type="ECO:0000313" key="11">
    <source>
        <dbReference type="Proteomes" id="UP000434101"/>
    </source>
</evidence>
<dbReference type="InterPro" id="IPR029151">
    <property type="entry name" value="Sensor-like_sf"/>
</dbReference>
<protein>
    <recommendedName>
        <fullName evidence="2">histidine kinase</fullName>
        <ecNumber evidence="2">2.7.13.3</ecNumber>
    </recommendedName>
</protein>
<dbReference type="EMBL" id="WUYX01000030">
    <property type="protein sequence ID" value="MXV62466.1"/>
    <property type="molecule type" value="Genomic_DNA"/>
</dbReference>
<evidence type="ECO:0000256" key="8">
    <source>
        <dbReference type="SAM" id="Phobius"/>
    </source>
</evidence>
<accession>A0A6B0VN91</accession>
<feature type="compositionally biased region" description="Acidic residues" evidence="7">
    <location>
        <begin position="576"/>
        <end position="587"/>
    </location>
</feature>
<reference evidence="10 11" key="1">
    <citation type="submission" date="2020-01" db="EMBL/GenBank/DDBJ databases">
        <title>Natronorubrum sp. JWXQ-INN 674 isolated from Inner Mongolia Autonomous Region of China.</title>
        <authorList>
            <person name="Xue Q."/>
        </authorList>
    </citation>
    <scope>NUCLEOTIDE SEQUENCE [LARGE SCALE GENOMIC DNA]</scope>
    <source>
        <strain evidence="10 11">JWXQ-INN-674</strain>
    </source>
</reference>
<dbReference type="Proteomes" id="UP000434101">
    <property type="component" value="Unassembled WGS sequence"/>
</dbReference>
<dbReference type="InterPro" id="IPR036890">
    <property type="entry name" value="HATPase_C_sf"/>
</dbReference>
<evidence type="ECO:0000256" key="1">
    <source>
        <dbReference type="ARBA" id="ARBA00000085"/>
    </source>
</evidence>
<sequence>MRLVYRFTIAFLIVVLVSGAVLAVTFDAHRTDVAESATASVADRAQLSASAMDDQIQEQQQTVRVAATNPDLTAHGTENQDRALEAFIERTEFDGATVVNETGVVQSYETADSTSGSEGIVGTTLADQQYVRASLDGEQHISDPFHAQTGNLIVVISTPLVDDGEVTGSINAAYHLEDTELFESLDGDEERDAITVKAGSETVYTTADSFDDTIARTVELEATDLAITAHRDRTAVDEQINRLVLFQVVSGIALLGSITAFGGWVYRSKIRRIGQLTERLQALERREYDSSQPLGGAAEWRQIDGALEQLSESLARREQMLLVLNRILRHNLRNALNVVVGRAGDLEERLDGENRESAREIRAATTELLELADRARMTEDLLDPVDNESPRTNLAAVVRERVRLFSHSPEGDDPVAASVASVRSPERAIAACGPEVAVAVDELLENVAVHAGTEPTVAVAVEAADDCVRIGVADDGPGIPPDEAAVITGDRTISQVSHTGGIGLWLVDWIVSRYDGRLQIQPNGSSGEAASATPEGESETTERGSGVPTDDASCDGALVVLEFPSAPAPTANADPANEDADDDREPA</sequence>
<dbReference type="Gene3D" id="3.30.450.20">
    <property type="entry name" value="PAS domain"/>
    <property type="match status" value="1"/>
</dbReference>
<evidence type="ECO:0000256" key="3">
    <source>
        <dbReference type="ARBA" id="ARBA00022679"/>
    </source>
</evidence>
<keyword evidence="3" id="KW-0808">Transferase</keyword>
<evidence type="ECO:0000259" key="9">
    <source>
        <dbReference type="PROSITE" id="PS50109"/>
    </source>
</evidence>
<feature type="domain" description="Histidine kinase" evidence="9">
    <location>
        <begin position="327"/>
        <end position="527"/>
    </location>
</feature>
<dbReference type="Gene3D" id="1.10.287.130">
    <property type="match status" value="1"/>
</dbReference>
<comment type="catalytic activity">
    <reaction evidence="1">
        <text>ATP + protein L-histidine = ADP + protein N-phospho-L-histidine.</text>
        <dbReference type="EC" id="2.7.13.3"/>
    </reaction>
</comment>